<reference evidence="2 3" key="1">
    <citation type="journal article" date="2020" name="ISME J.">
        <title>Uncovering the hidden diversity of litter-decomposition mechanisms in mushroom-forming fungi.</title>
        <authorList>
            <person name="Floudas D."/>
            <person name="Bentzer J."/>
            <person name="Ahren D."/>
            <person name="Johansson T."/>
            <person name="Persson P."/>
            <person name="Tunlid A."/>
        </authorList>
    </citation>
    <scope>NUCLEOTIDE SEQUENCE [LARGE SCALE GENOMIC DNA]</scope>
    <source>
        <strain evidence="2 3">CBS 101986</strain>
    </source>
</reference>
<protein>
    <submittedName>
        <fullName evidence="2">Uncharacterized protein</fullName>
    </submittedName>
</protein>
<comment type="caution">
    <text evidence="2">The sequence shown here is derived from an EMBL/GenBank/DDBJ whole genome shotgun (WGS) entry which is preliminary data.</text>
</comment>
<evidence type="ECO:0000313" key="3">
    <source>
        <dbReference type="Proteomes" id="UP000567179"/>
    </source>
</evidence>
<proteinExistence type="predicted"/>
<dbReference type="AlphaFoldDB" id="A0A8H5F093"/>
<evidence type="ECO:0000313" key="2">
    <source>
        <dbReference type="EMBL" id="KAF5318762.1"/>
    </source>
</evidence>
<keyword evidence="3" id="KW-1185">Reference proteome</keyword>
<name>A0A8H5F093_9AGAR</name>
<gene>
    <name evidence="2" type="ORF">D9619_011065</name>
</gene>
<sequence length="74" mass="7952">MAPTDGLQQKYRPRIWYSGHWRAESVCHTAVTAPPHEASTKMAKIPGPGAETPPGAPVSQPCRTIENTSAITDP</sequence>
<dbReference type="Proteomes" id="UP000567179">
    <property type="component" value="Unassembled WGS sequence"/>
</dbReference>
<organism evidence="2 3">
    <name type="scientific">Psilocybe cf. subviscida</name>
    <dbReference type="NCBI Taxonomy" id="2480587"/>
    <lineage>
        <taxon>Eukaryota</taxon>
        <taxon>Fungi</taxon>
        <taxon>Dikarya</taxon>
        <taxon>Basidiomycota</taxon>
        <taxon>Agaricomycotina</taxon>
        <taxon>Agaricomycetes</taxon>
        <taxon>Agaricomycetidae</taxon>
        <taxon>Agaricales</taxon>
        <taxon>Agaricineae</taxon>
        <taxon>Strophariaceae</taxon>
        <taxon>Psilocybe</taxon>
    </lineage>
</organism>
<feature type="compositionally biased region" description="Polar residues" evidence="1">
    <location>
        <begin position="61"/>
        <end position="74"/>
    </location>
</feature>
<feature type="region of interest" description="Disordered" evidence="1">
    <location>
        <begin position="33"/>
        <end position="74"/>
    </location>
</feature>
<dbReference type="EMBL" id="JAACJJ010000030">
    <property type="protein sequence ID" value="KAF5318762.1"/>
    <property type="molecule type" value="Genomic_DNA"/>
</dbReference>
<accession>A0A8H5F093</accession>
<evidence type="ECO:0000256" key="1">
    <source>
        <dbReference type="SAM" id="MobiDB-lite"/>
    </source>
</evidence>